<name>A0AAD1ACF3_9MICO</name>
<accession>A0AAD1ACF3</accession>
<feature type="region of interest" description="Disordered" evidence="1">
    <location>
        <begin position="17"/>
        <end position="46"/>
    </location>
</feature>
<dbReference type="AlphaFoldDB" id="A0AAD1ACF3"/>
<proteinExistence type="predicted"/>
<organism evidence="2 3">
    <name type="scientific">Rathayibacter iranicus</name>
    <dbReference type="NCBI Taxonomy" id="59737"/>
    <lineage>
        <taxon>Bacteria</taxon>
        <taxon>Bacillati</taxon>
        <taxon>Actinomycetota</taxon>
        <taxon>Actinomycetes</taxon>
        <taxon>Micrococcales</taxon>
        <taxon>Microbacteriaceae</taxon>
        <taxon>Rathayibacter</taxon>
    </lineage>
</organism>
<gene>
    <name evidence="2" type="ORF">C7V51_07160</name>
</gene>
<evidence type="ECO:0000256" key="1">
    <source>
        <dbReference type="SAM" id="MobiDB-lite"/>
    </source>
</evidence>
<protein>
    <submittedName>
        <fullName evidence="2">Uncharacterized protein</fullName>
    </submittedName>
</protein>
<evidence type="ECO:0000313" key="2">
    <source>
        <dbReference type="EMBL" id="AZZ55688.1"/>
    </source>
</evidence>
<reference evidence="2 3" key="1">
    <citation type="submission" date="2018-03" db="EMBL/GenBank/DDBJ databases">
        <title>Bacteriophage NCPPB3778 and a type I-E CRISPR drive the evolution of the US Biological Select Agent, Rathayibacter toxicus.</title>
        <authorList>
            <person name="Davis E.W.II."/>
            <person name="Tabima J.F."/>
            <person name="Weisberg A.J."/>
            <person name="Dantas Lopes L."/>
            <person name="Wiseman M.S."/>
            <person name="Wiseman M.S."/>
            <person name="Pupko T."/>
            <person name="Belcher M.S."/>
            <person name="Sechler A.J."/>
            <person name="Tancos M.A."/>
            <person name="Schroeder B.K."/>
            <person name="Murray T.D."/>
            <person name="Luster D.G."/>
            <person name="Schneider W.L."/>
            <person name="Rogers E."/>
            <person name="Andreote F.D."/>
            <person name="Grunwald N.J."/>
            <person name="Putnam M.L."/>
            <person name="Chang J.H."/>
        </authorList>
    </citation>
    <scope>NUCLEOTIDE SEQUENCE [LARGE SCALE GENOMIC DNA]</scope>
    <source>
        <strain evidence="2 3">NCCPB 2253</strain>
    </source>
</reference>
<dbReference type="EMBL" id="CP028130">
    <property type="protein sequence ID" value="AZZ55688.1"/>
    <property type="molecule type" value="Genomic_DNA"/>
</dbReference>
<sequence length="87" mass="10035">MTWHGRLVEYARVLSTRGSTDNPRTKVPSIDTQHHGCVPRHDGPDHAQPFTHLRDIDSQADVQKSFDSSYDTVYNEYLRRTGQDPLR</sequence>
<dbReference type="Proteomes" id="UP000283946">
    <property type="component" value="Chromosome"/>
</dbReference>
<dbReference type="KEGG" id="ria:C7V51_07160"/>
<evidence type="ECO:0000313" key="3">
    <source>
        <dbReference type="Proteomes" id="UP000283946"/>
    </source>
</evidence>